<name>L8X9G3_THACA</name>
<evidence type="ECO:0000256" key="3">
    <source>
        <dbReference type="ARBA" id="ARBA00022989"/>
    </source>
</evidence>
<feature type="region of interest" description="Disordered" evidence="5">
    <location>
        <begin position="667"/>
        <end position="694"/>
    </location>
</feature>
<evidence type="ECO:0000256" key="1">
    <source>
        <dbReference type="ARBA" id="ARBA00004167"/>
    </source>
</evidence>
<feature type="compositionally biased region" description="Low complexity" evidence="5">
    <location>
        <begin position="483"/>
        <end position="503"/>
    </location>
</feature>
<dbReference type="OrthoDB" id="3264850at2759"/>
<proteinExistence type="predicted"/>
<keyword evidence="4 6" id="KW-0472">Membrane</keyword>
<dbReference type="Proteomes" id="UP000011668">
    <property type="component" value="Unassembled WGS sequence"/>
</dbReference>
<evidence type="ECO:0000313" key="7">
    <source>
        <dbReference type="EMBL" id="ELU45722.1"/>
    </source>
</evidence>
<dbReference type="GO" id="GO:0071944">
    <property type="term" value="C:cell periphery"/>
    <property type="evidence" value="ECO:0007669"/>
    <property type="project" value="UniProtKB-ARBA"/>
</dbReference>
<dbReference type="PANTHER" id="PTHR15549">
    <property type="entry name" value="PAIRED IMMUNOGLOBULIN-LIKE TYPE 2 RECEPTOR"/>
    <property type="match status" value="1"/>
</dbReference>
<dbReference type="EMBL" id="AFRT01000042">
    <property type="protein sequence ID" value="ELU45722.1"/>
    <property type="molecule type" value="Genomic_DNA"/>
</dbReference>
<feature type="region of interest" description="Disordered" evidence="5">
    <location>
        <begin position="345"/>
        <end position="365"/>
    </location>
</feature>
<dbReference type="HOGENOM" id="CLU_327942_0_0_1"/>
<comment type="caution">
    <text evidence="7">The sequence shown here is derived from an EMBL/GenBank/DDBJ whole genome shotgun (WGS) entry which is preliminary data.</text>
</comment>
<feature type="region of interest" description="Disordered" evidence="5">
    <location>
        <begin position="586"/>
        <end position="615"/>
    </location>
</feature>
<feature type="region of interest" description="Disordered" evidence="5">
    <location>
        <begin position="456"/>
        <end position="507"/>
    </location>
</feature>
<feature type="compositionally biased region" description="Polar residues" evidence="5">
    <location>
        <begin position="590"/>
        <end position="603"/>
    </location>
</feature>
<keyword evidence="2 6" id="KW-0812">Transmembrane</keyword>
<feature type="transmembrane region" description="Helical" evidence="6">
    <location>
        <begin position="558"/>
        <end position="580"/>
    </location>
</feature>
<dbReference type="PANTHER" id="PTHR15549:SF30">
    <property type="entry name" value="MID2 DOMAIN-CONTAINING PROTEIN"/>
    <property type="match status" value="1"/>
</dbReference>
<keyword evidence="8" id="KW-1185">Reference proteome</keyword>
<dbReference type="InterPro" id="IPR051694">
    <property type="entry name" value="Immunoregulatory_rcpt-like"/>
</dbReference>
<organism evidence="7 8">
    <name type="scientific">Thanatephorus cucumeris (strain AG1-IA)</name>
    <name type="common">Rice sheath blight fungus</name>
    <name type="synonym">Rhizoctonia solani</name>
    <dbReference type="NCBI Taxonomy" id="983506"/>
    <lineage>
        <taxon>Eukaryota</taxon>
        <taxon>Fungi</taxon>
        <taxon>Dikarya</taxon>
        <taxon>Basidiomycota</taxon>
        <taxon>Agaricomycotina</taxon>
        <taxon>Agaricomycetes</taxon>
        <taxon>Cantharellales</taxon>
        <taxon>Ceratobasidiaceae</taxon>
        <taxon>Rhizoctonia</taxon>
        <taxon>Rhizoctonia solani AG-1</taxon>
    </lineage>
</organism>
<evidence type="ECO:0000256" key="2">
    <source>
        <dbReference type="ARBA" id="ARBA00022692"/>
    </source>
</evidence>
<feature type="compositionally biased region" description="Polar residues" evidence="5">
    <location>
        <begin position="345"/>
        <end position="363"/>
    </location>
</feature>
<reference evidence="7 8" key="1">
    <citation type="journal article" date="2013" name="Nat. Commun.">
        <title>The evolution and pathogenic mechanisms of the rice sheath blight pathogen.</title>
        <authorList>
            <person name="Zheng A."/>
            <person name="Lin R."/>
            <person name="Xu L."/>
            <person name="Qin P."/>
            <person name="Tang C."/>
            <person name="Ai P."/>
            <person name="Zhang D."/>
            <person name="Liu Y."/>
            <person name="Sun Z."/>
            <person name="Feng H."/>
            <person name="Wang Y."/>
            <person name="Chen Y."/>
            <person name="Liang X."/>
            <person name="Fu R."/>
            <person name="Li Q."/>
            <person name="Zhang J."/>
            <person name="Yu X."/>
            <person name="Xie Z."/>
            <person name="Ding L."/>
            <person name="Guan P."/>
            <person name="Tang J."/>
            <person name="Liang Y."/>
            <person name="Wang S."/>
            <person name="Deng Q."/>
            <person name="Li S."/>
            <person name="Zhu J."/>
            <person name="Wang L."/>
            <person name="Liu H."/>
            <person name="Li P."/>
        </authorList>
    </citation>
    <scope>NUCLEOTIDE SEQUENCE [LARGE SCALE GENOMIC DNA]</scope>
    <source>
        <strain evidence="8">AG-1 IA</strain>
    </source>
</reference>
<evidence type="ECO:0000256" key="5">
    <source>
        <dbReference type="SAM" id="MobiDB-lite"/>
    </source>
</evidence>
<evidence type="ECO:0000313" key="8">
    <source>
        <dbReference type="Proteomes" id="UP000011668"/>
    </source>
</evidence>
<sequence>MSTSGLPPWDLLNFTFDVSDRFPESVPQCSNTTWQYWAKEKVDPQPVPPYHAVLYVGGYQPYLVQFDNTAVTGKTNWIANLPLGMSFGVSMFDSNNYTGGVNCYNPFEFGARLIYITKGARKKIDNDFSSQLQYIESYCSLDGLLTANQRAVRIGYCEHEEWNRAIQTSGRASRSRTKDDKFQLESSVAHYDSAGNSAVTGPYTITATSNNACLGAASTVSAGKFSTLYSGGTTTPTSGTTDTSPSTVSNRLATPAIIGVAVVVSITAIIITALLLWFCYKRNRQRHESEKPDIEPPYGYSHTQYTPVPTTATHYTGSYHDVSTTGHYNPQVPVPYPLASMSVGDRNTTYSGEASGSEPSSMGISEKRRNLVNPDAHNLGPIEAEPFDPSSVSGTSRTHSGLPPLPPAYSICTTRTWARQLAVLRIDLHPRLLLAMSGQDVTLQLDQLFQKYKAPSEFRPRTRPPTLRRPHLSYGFNSEAPMTSSHGYSSSSSGSTPKSTARSQSRAGASTIGTIFHALTASTVASRPGRATRTRTRTSLSHLIEETPFQNGTSQLTVGLAVGIGFLLLAILSILFLFYLRRRRSDRQATEPTNNSRPLQQPNLDEKRPSRNGWYSGYSSVSAPLWTVDEEREDEESIGEGHSKRSLSTMIPSVLGRFTWLSPESSRLAGTKNTDMQHRTERLTQPPPVSRGRHDFGHVCYEGDKPSTTINQDPINASQTLALNGVCKCPRAGARIRAGVNGLNIHRRITIMGTLWPIVLDQETADSRAPRVSSCHWFNSYRFVLYDTAYSRIMSCYHLYFLLYDMLSTRGPGILLVNGLHLLMTLLLLALPPLCRRCEFLCAFKYAMDIFGQVGCWVGPVLTKNVCKTYHPREGAR</sequence>
<comment type="subcellular location">
    <subcellularLocation>
        <location evidence="1">Membrane</location>
        <topology evidence="1">Single-pass membrane protein</topology>
    </subcellularLocation>
</comment>
<protein>
    <submittedName>
        <fullName evidence="7">Alphaherpesvirus glycoprotein E domain-containing protein</fullName>
    </submittedName>
</protein>
<accession>L8X9G3</accession>
<keyword evidence="3 6" id="KW-1133">Transmembrane helix</keyword>
<feature type="transmembrane region" description="Helical" evidence="6">
    <location>
        <begin position="256"/>
        <end position="280"/>
    </location>
</feature>
<evidence type="ECO:0000256" key="6">
    <source>
        <dbReference type="SAM" id="Phobius"/>
    </source>
</evidence>
<feature type="transmembrane region" description="Helical" evidence="6">
    <location>
        <begin position="813"/>
        <end position="831"/>
    </location>
</feature>
<dbReference type="GO" id="GO:0016020">
    <property type="term" value="C:membrane"/>
    <property type="evidence" value="ECO:0007669"/>
    <property type="project" value="UniProtKB-SubCell"/>
</dbReference>
<evidence type="ECO:0000256" key="4">
    <source>
        <dbReference type="ARBA" id="ARBA00023136"/>
    </source>
</evidence>
<gene>
    <name evidence="7" type="ORF">AG1IA_00245</name>
</gene>
<dbReference type="AlphaFoldDB" id="L8X9G3"/>